<dbReference type="OrthoDB" id="3520682at2759"/>
<keyword evidence="3" id="KW-1185">Reference proteome</keyword>
<accession>A0A4Y8CLF6</accession>
<evidence type="ECO:0008006" key="4">
    <source>
        <dbReference type="Google" id="ProtNLM"/>
    </source>
</evidence>
<gene>
    <name evidence="2" type="ORF">BOTCAL_0497g00020</name>
</gene>
<comment type="caution">
    <text evidence="2">The sequence shown here is derived from an EMBL/GenBank/DDBJ whole genome shotgun (WGS) entry which is preliminary data.</text>
</comment>
<name>A0A4Y8CLF6_9HELO</name>
<feature type="region of interest" description="Disordered" evidence="1">
    <location>
        <begin position="1"/>
        <end position="20"/>
    </location>
</feature>
<dbReference type="AlphaFoldDB" id="A0A4Y8CLF6"/>
<protein>
    <recommendedName>
        <fullName evidence="4">BTB domain-containing protein</fullName>
    </recommendedName>
</protein>
<proteinExistence type="predicted"/>
<evidence type="ECO:0000256" key="1">
    <source>
        <dbReference type="SAM" id="MobiDB-lite"/>
    </source>
</evidence>
<organism evidence="2 3">
    <name type="scientific">Botryotinia calthae</name>
    <dbReference type="NCBI Taxonomy" id="38488"/>
    <lineage>
        <taxon>Eukaryota</taxon>
        <taxon>Fungi</taxon>
        <taxon>Dikarya</taxon>
        <taxon>Ascomycota</taxon>
        <taxon>Pezizomycotina</taxon>
        <taxon>Leotiomycetes</taxon>
        <taxon>Helotiales</taxon>
        <taxon>Sclerotiniaceae</taxon>
        <taxon>Botryotinia</taxon>
    </lineage>
</organism>
<dbReference type="Proteomes" id="UP000297299">
    <property type="component" value="Unassembled WGS sequence"/>
</dbReference>
<evidence type="ECO:0000313" key="3">
    <source>
        <dbReference type="Proteomes" id="UP000297299"/>
    </source>
</evidence>
<dbReference type="EMBL" id="PHWZ01000496">
    <property type="protein sequence ID" value="TEY38112.1"/>
    <property type="molecule type" value="Genomic_DNA"/>
</dbReference>
<evidence type="ECO:0000313" key="2">
    <source>
        <dbReference type="EMBL" id="TEY38112.1"/>
    </source>
</evidence>
<sequence>MDNEKRSFDSASTITDGKVTPVPAVTPQSLFERLTSQLFPRTGTGSGKSNCFTGLSTNSSSQTLANMPAASNGAQEKESGATNLILSLQLTDVPGDLPIKGYYAVRTGSTGHYLVRKESVHQRSRPLFDMIFGKDSLRDISVVPAAILPDYDSNVFGMFVLWTDNRGIRFMKSGDLFEEKICTRQERVRTLDFITNVLLFADKYSLREFQDDVLELLIDSFKEDSSPLDTVHVLKFHNQVSRDSMIRAFFIDFVGFIVQEIDGTASFKGKKEALNCDLLLNKERNTLLGLHQLLQQGSKIRNPYGDIADPRTAPRCVYHHHGSEEKCPHKSSARLFFSKIFKEKA</sequence>
<reference evidence="2 3" key="1">
    <citation type="submission" date="2017-11" db="EMBL/GenBank/DDBJ databases">
        <title>Comparative genomics of Botrytis spp.</title>
        <authorList>
            <person name="Valero-Jimenez C.A."/>
            <person name="Tapia P."/>
            <person name="Veloso J."/>
            <person name="Silva-Moreno E."/>
            <person name="Staats M."/>
            <person name="Valdes J.H."/>
            <person name="Van Kan J.A.L."/>
        </authorList>
    </citation>
    <scope>NUCLEOTIDE SEQUENCE [LARGE SCALE GENOMIC DNA]</scope>
    <source>
        <strain evidence="2 3">MUCL2830</strain>
    </source>
</reference>